<dbReference type="InterPro" id="IPR055450">
    <property type="entry name" value="AP5Z1_ARM"/>
</dbReference>
<organism evidence="5 6">
    <name type="scientific">Porites lobata</name>
    <dbReference type="NCBI Taxonomy" id="104759"/>
    <lineage>
        <taxon>Eukaryota</taxon>
        <taxon>Metazoa</taxon>
        <taxon>Cnidaria</taxon>
        <taxon>Anthozoa</taxon>
        <taxon>Hexacorallia</taxon>
        <taxon>Scleractinia</taxon>
        <taxon>Fungiina</taxon>
        <taxon>Poritidae</taxon>
        <taxon>Porites</taxon>
    </lineage>
</organism>
<dbReference type="EMBL" id="CALNXK010000005">
    <property type="protein sequence ID" value="CAH3036918.1"/>
    <property type="molecule type" value="Genomic_DNA"/>
</dbReference>
<dbReference type="Proteomes" id="UP001159405">
    <property type="component" value="Unassembled WGS sequence"/>
</dbReference>
<dbReference type="Pfam" id="PF25154">
    <property type="entry name" value="TPR_AP5Z1_C"/>
    <property type="match status" value="1"/>
</dbReference>
<evidence type="ECO:0000259" key="2">
    <source>
        <dbReference type="Pfam" id="PF14764"/>
    </source>
</evidence>
<dbReference type="SUPFAM" id="SSF48371">
    <property type="entry name" value="ARM repeat"/>
    <property type="match status" value="1"/>
</dbReference>
<protein>
    <recommendedName>
        <fullName evidence="7">AP-5 complex subunit zeta-1</fullName>
    </recommendedName>
</protein>
<proteinExistence type="predicted"/>
<name>A0ABN8MVG8_9CNID</name>
<keyword evidence="6" id="KW-1185">Reference proteome</keyword>
<feature type="domain" description="AP-5 complex subunit zeta-1 ARM repeats" evidence="2">
    <location>
        <begin position="445"/>
        <end position="561"/>
    </location>
</feature>
<evidence type="ECO:0000259" key="4">
    <source>
        <dbReference type="Pfam" id="PF25154"/>
    </source>
</evidence>
<dbReference type="Gene3D" id="1.25.10.10">
    <property type="entry name" value="Leucine-rich Repeat Variant"/>
    <property type="match status" value="1"/>
</dbReference>
<dbReference type="Pfam" id="PF14764">
    <property type="entry name" value="SPG48"/>
    <property type="match status" value="1"/>
</dbReference>
<dbReference type="InterPro" id="IPR028222">
    <property type="entry name" value="AP5Z1"/>
</dbReference>
<dbReference type="PANTHER" id="PTHR46488:SF1">
    <property type="entry name" value="AP-5 COMPLEX SUBUNIT ZETA-1"/>
    <property type="match status" value="1"/>
</dbReference>
<feature type="domain" description="AP-5 complex subunit zeta-1 N-terminal TPR" evidence="3">
    <location>
        <begin position="8"/>
        <end position="272"/>
    </location>
</feature>
<dbReference type="PANTHER" id="PTHR46488">
    <property type="entry name" value="AP-5 COMPLEX SUBUNIT ZETA-1"/>
    <property type="match status" value="1"/>
</dbReference>
<feature type="compositionally biased region" description="Low complexity" evidence="1">
    <location>
        <begin position="298"/>
        <end position="310"/>
    </location>
</feature>
<dbReference type="InterPro" id="IPR056856">
    <property type="entry name" value="TPR_AP5Z1_C"/>
</dbReference>
<accession>A0ABN8MVG8</accession>
<feature type="region of interest" description="Disordered" evidence="1">
    <location>
        <begin position="265"/>
        <end position="314"/>
    </location>
</feature>
<gene>
    <name evidence="5" type="ORF">PLOB_00035630</name>
</gene>
<dbReference type="InterPro" id="IPR056857">
    <property type="entry name" value="TPR_AP5Z1_N"/>
</dbReference>
<dbReference type="InterPro" id="IPR016024">
    <property type="entry name" value="ARM-type_fold"/>
</dbReference>
<evidence type="ECO:0000256" key="1">
    <source>
        <dbReference type="SAM" id="MobiDB-lite"/>
    </source>
</evidence>
<sequence length="920" mass="102883">MADHSADPSTVIKQARLLQEPEFKDFCTKVLRILQSRDRGFECTNVLRRLFLLLAATRQRRSLPTQLVDELKNVASEPEQGSKRLRLLCAAILREITPTSQLVIASLDPPIEQRCIPIILPLSWVQGQDRGYWSKHAPQLVQWLTKPGVPVELQTLSLGSLQLLMHVDDNIISQDDAGGVSRQMANWLKNASTVSAPNPHQRQLFGGGKSKGYQLVAEVDGTSSRYFFTVLSIAQYFFPDQVLNIRSFSMLRSWLQHLSFTSITAASSSPRSPHSPLIFTSPSNPGSAENLSQFTHLSDSSSHDIQSSMDNVSIGSQSSAGFTIPVLRSSPQEIGNQSLSQSPYLGRSPDKSDKESLSSDSESRPETPLSFPLDAEETGAKIKSLKMPKSLRSHSMLSFSKLFPSSLHGAKTGQQELKERACEYCLRLLEQSERKPSKQQDAILIEACLVEAIYILDTLCSTDKSLVPKLIEIIRRMYARVTSDSKWKRVLIPLVQFFLNHGETVMSDPEPACKTLLGPVLSSYYSNTSLAFDIIFFCVENLEKLCFSTTILSKYYPNLLKILAWHPRTYVKEFMDMLPAMLNKDTVIEMFHTLLDLPCLAAALCTSWAVKGKTSSGDKVSLGLQSSADAFLEPKYRPLFSFIMRPEAGQGDTIDKLPTLHSLLEDRLELPRVVVSAQIAPVLLNVMFSTVLEEADEETVSRMVPVILERVGLLYPVQHYQQEIHELLSERLVQLCQKYPNLIVKYQQDIMDFISGLKNLGPTKEDFFVHLVWVIGEYASPAHDNGCTVQNIVHYFEAFEALTYEVVLQTAPGKVSFSGRLVSVLMTTLAKLASRCQDVIQRAILCLSKVVRQKPELLSDPECYPDLLMRAQELINLLKLPNVAPVILSPDSEVYSGRWHKDSNSSLPLLLRTCDTILAS</sequence>
<evidence type="ECO:0000259" key="3">
    <source>
        <dbReference type="Pfam" id="PF25153"/>
    </source>
</evidence>
<feature type="compositionally biased region" description="Low complexity" evidence="1">
    <location>
        <begin position="267"/>
        <end position="276"/>
    </location>
</feature>
<dbReference type="Pfam" id="PF25153">
    <property type="entry name" value="TPR_AP5Z1"/>
    <property type="match status" value="1"/>
</dbReference>
<comment type="caution">
    <text evidence="5">The sequence shown here is derived from an EMBL/GenBank/DDBJ whole genome shotgun (WGS) entry which is preliminary data.</text>
</comment>
<reference evidence="5 6" key="1">
    <citation type="submission" date="2022-05" db="EMBL/GenBank/DDBJ databases">
        <authorList>
            <consortium name="Genoscope - CEA"/>
            <person name="William W."/>
        </authorList>
    </citation>
    <scope>NUCLEOTIDE SEQUENCE [LARGE SCALE GENOMIC DNA]</scope>
</reference>
<feature type="region of interest" description="Disordered" evidence="1">
    <location>
        <begin position="333"/>
        <end position="375"/>
    </location>
</feature>
<feature type="compositionally biased region" description="Basic and acidic residues" evidence="1">
    <location>
        <begin position="348"/>
        <end position="365"/>
    </location>
</feature>
<evidence type="ECO:0000313" key="6">
    <source>
        <dbReference type="Proteomes" id="UP001159405"/>
    </source>
</evidence>
<feature type="domain" description="AP-5 complex subunit zeta-1 C-terminal TPR" evidence="4">
    <location>
        <begin position="573"/>
        <end position="916"/>
    </location>
</feature>
<evidence type="ECO:0008006" key="7">
    <source>
        <dbReference type="Google" id="ProtNLM"/>
    </source>
</evidence>
<feature type="compositionally biased region" description="Polar residues" evidence="1">
    <location>
        <begin position="278"/>
        <end position="297"/>
    </location>
</feature>
<evidence type="ECO:0000313" key="5">
    <source>
        <dbReference type="EMBL" id="CAH3036918.1"/>
    </source>
</evidence>
<feature type="compositionally biased region" description="Polar residues" evidence="1">
    <location>
        <begin position="333"/>
        <end position="343"/>
    </location>
</feature>
<dbReference type="InterPro" id="IPR011989">
    <property type="entry name" value="ARM-like"/>
</dbReference>